<dbReference type="Gene3D" id="3.30.430.20">
    <property type="entry name" value="Gnk2 domain, C-X8-C-X2-C motif"/>
    <property type="match status" value="2"/>
</dbReference>
<feature type="chain" id="PRO_5014194513" evidence="6">
    <location>
        <begin position="23"/>
        <end position="261"/>
    </location>
</feature>
<comment type="subcellular location">
    <subcellularLocation>
        <location evidence="1">Secreted</location>
    </subcellularLocation>
</comment>
<dbReference type="STRING" id="1088818.A0A2I0BHH5"/>
<dbReference type="Proteomes" id="UP000236161">
    <property type="component" value="Unassembled WGS sequence"/>
</dbReference>
<keyword evidence="3 6" id="KW-0732">Signal</keyword>
<gene>
    <name evidence="8" type="primary">CRRSP55</name>
    <name evidence="8" type="ORF">AXF42_Ash004716</name>
</gene>
<accession>A0A2I0BHH5</accession>
<dbReference type="CDD" id="cd23509">
    <property type="entry name" value="Gnk2-like"/>
    <property type="match status" value="2"/>
</dbReference>
<dbReference type="GO" id="GO:0005576">
    <property type="term" value="C:extracellular region"/>
    <property type="evidence" value="ECO:0007669"/>
    <property type="project" value="UniProtKB-SubCell"/>
</dbReference>
<feature type="domain" description="Gnk2-homologous" evidence="7">
    <location>
        <begin position="23"/>
        <end position="123"/>
    </location>
</feature>
<dbReference type="AlphaFoldDB" id="A0A2I0BHH5"/>
<keyword evidence="9" id="KW-1185">Reference proteome</keyword>
<evidence type="ECO:0000256" key="1">
    <source>
        <dbReference type="ARBA" id="ARBA00004613"/>
    </source>
</evidence>
<feature type="signal peptide" evidence="6">
    <location>
        <begin position="1"/>
        <end position="22"/>
    </location>
</feature>
<dbReference type="PANTHER" id="PTHR32411">
    <property type="entry name" value="CYSTEINE-RICH REPEAT SECRETORY PROTEIN 38-RELATED"/>
    <property type="match status" value="1"/>
</dbReference>
<dbReference type="OrthoDB" id="1731016at2759"/>
<evidence type="ECO:0000313" key="8">
    <source>
        <dbReference type="EMBL" id="PKA67224.1"/>
    </source>
</evidence>
<protein>
    <submittedName>
        <fullName evidence="8">Cysteine-rich repeat secretory protein 55</fullName>
    </submittedName>
</protein>
<evidence type="ECO:0000256" key="2">
    <source>
        <dbReference type="ARBA" id="ARBA00022525"/>
    </source>
</evidence>
<evidence type="ECO:0000313" key="9">
    <source>
        <dbReference type="Proteomes" id="UP000236161"/>
    </source>
</evidence>
<proteinExistence type="inferred from homology"/>
<evidence type="ECO:0000256" key="6">
    <source>
        <dbReference type="SAM" id="SignalP"/>
    </source>
</evidence>
<dbReference type="InterPro" id="IPR002902">
    <property type="entry name" value="GNK2"/>
</dbReference>
<keyword evidence="4" id="KW-0677">Repeat</keyword>
<comment type="similarity">
    <text evidence="5">Belongs to the cysteine-rich repeat secretory protein family.</text>
</comment>
<evidence type="ECO:0000259" key="7">
    <source>
        <dbReference type="PROSITE" id="PS51473"/>
    </source>
</evidence>
<reference evidence="8 9" key="1">
    <citation type="journal article" date="2017" name="Nature">
        <title>The Apostasia genome and the evolution of orchids.</title>
        <authorList>
            <person name="Zhang G.Q."/>
            <person name="Liu K.W."/>
            <person name="Li Z."/>
            <person name="Lohaus R."/>
            <person name="Hsiao Y.Y."/>
            <person name="Niu S.C."/>
            <person name="Wang J.Y."/>
            <person name="Lin Y.C."/>
            <person name="Xu Q."/>
            <person name="Chen L.J."/>
            <person name="Yoshida K."/>
            <person name="Fujiwara S."/>
            <person name="Wang Z.W."/>
            <person name="Zhang Y.Q."/>
            <person name="Mitsuda N."/>
            <person name="Wang M."/>
            <person name="Liu G.H."/>
            <person name="Pecoraro L."/>
            <person name="Huang H.X."/>
            <person name="Xiao X.J."/>
            <person name="Lin M."/>
            <person name="Wu X.Y."/>
            <person name="Wu W.L."/>
            <person name="Chen Y.Y."/>
            <person name="Chang S.B."/>
            <person name="Sakamoto S."/>
            <person name="Ohme-Takagi M."/>
            <person name="Yagi M."/>
            <person name="Zeng S.J."/>
            <person name="Shen C.Y."/>
            <person name="Yeh C.M."/>
            <person name="Luo Y.B."/>
            <person name="Tsai W.C."/>
            <person name="Van de Peer Y."/>
            <person name="Liu Z.J."/>
        </authorList>
    </citation>
    <scope>NUCLEOTIDE SEQUENCE [LARGE SCALE GENOMIC DNA]</scope>
    <source>
        <strain evidence="9">cv. Shenzhen</strain>
        <tissue evidence="8">Stem</tissue>
    </source>
</reference>
<name>A0A2I0BHH5_9ASPA</name>
<dbReference type="PANTHER" id="PTHR32411:SF55">
    <property type="entry name" value="CYSTEINE-RICH REPEAT SECRETORY PROTEIN 55"/>
    <property type="match status" value="1"/>
</dbReference>
<dbReference type="Pfam" id="PF01657">
    <property type="entry name" value="Stress-antifung"/>
    <property type="match status" value="2"/>
</dbReference>
<dbReference type="InterPro" id="IPR050581">
    <property type="entry name" value="CRR_secretory_protein"/>
</dbReference>
<dbReference type="InterPro" id="IPR038408">
    <property type="entry name" value="GNK2_sf"/>
</dbReference>
<keyword evidence="2" id="KW-0964">Secreted</keyword>
<organism evidence="8 9">
    <name type="scientific">Apostasia shenzhenica</name>
    <dbReference type="NCBI Taxonomy" id="1088818"/>
    <lineage>
        <taxon>Eukaryota</taxon>
        <taxon>Viridiplantae</taxon>
        <taxon>Streptophyta</taxon>
        <taxon>Embryophyta</taxon>
        <taxon>Tracheophyta</taxon>
        <taxon>Spermatophyta</taxon>
        <taxon>Magnoliopsida</taxon>
        <taxon>Liliopsida</taxon>
        <taxon>Asparagales</taxon>
        <taxon>Orchidaceae</taxon>
        <taxon>Apostasioideae</taxon>
        <taxon>Apostasia</taxon>
    </lineage>
</organism>
<evidence type="ECO:0000256" key="5">
    <source>
        <dbReference type="ARBA" id="ARBA00038515"/>
    </source>
</evidence>
<evidence type="ECO:0000256" key="4">
    <source>
        <dbReference type="ARBA" id="ARBA00022737"/>
    </source>
</evidence>
<evidence type="ECO:0000256" key="3">
    <source>
        <dbReference type="ARBA" id="ARBA00022729"/>
    </source>
</evidence>
<dbReference type="EMBL" id="KZ451883">
    <property type="protein sequence ID" value="PKA67224.1"/>
    <property type="molecule type" value="Genomic_DNA"/>
</dbReference>
<dbReference type="PROSITE" id="PS51473">
    <property type="entry name" value="GNK2"/>
    <property type="match status" value="2"/>
</dbReference>
<sequence>MAFSHHLLFLALLLLFLPLSLSSSAGTIYSCKSNFTNNDALQADIDRVVSDLVAGTQQNLYAKSAFGAVYGHAMCRGDVSQENCSTCMAEAAHMVRQDCHDSADSSIWSENVYCFLHYGTSNFSGTANTTYVTGFRTSGTGNPAAFDVAARQLMIWVNAMAVFSSNKFGTSFTMFESDQKIYGMALCTPDLSGSACEECLGVAMRTVVSMCAGFKGCAYIFQSCMVRYDTYVFTSNVATLPQCPFCEAATTAASVPAPSGQ</sequence>
<feature type="domain" description="Gnk2-homologous" evidence="7">
    <location>
        <begin position="128"/>
        <end position="233"/>
    </location>
</feature>